<dbReference type="InterPro" id="IPR045183">
    <property type="entry name" value="Ebi-like"/>
</dbReference>
<evidence type="ECO:0000256" key="4">
    <source>
        <dbReference type="ARBA" id="ARBA00023242"/>
    </source>
</evidence>
<dbReference type="Gene3D" id="2.130.10.10">
    <property type="entry name" value="YVTN repeat-like/Quinoprotein amine dehydrogenase"/>
    <property type="match status" value="1"/>
</dbReference>
<organism evidence="6 7">
    <name type="scientific">Hymenoscyphus fraxineus</name>
    <dbReference type="NCBI Taxonomy" id="746836"/>
    <lineage>
        <taxon>Eukaryota</taxon>
        <taxon>Fungi</taxon>
        <taxon>Dikarya</taxon>
        <taxon>Ascomycota</taxon>
        <taxon>Pezizomycotina</taxon>
        <taxon>Leotiomycetes</taxon>
        <taxon>Helotiales</taxon>
        <taxon>Helotiaceae</taxon>
        <taxon>Hymenoscyphus</taxon>
    </lineage>
</organism>
<feature type="region of interest" description="Disordered" evidence="5">
    <location>
        <begin position="117"/>
        <end position="222"/>
    </location>
</feature>
<dbReference type="PANTHER" id="PTHR22846">
    <property type="entry name" value="WD40 REPEAT PROTEIN"/>
    <property type="match status" value="1"/>
</dbReference>
<dbReference type="Proteomes" id="UP000696280">
    <property type="component" value="Unassembled WGS sequence"/>
</dbReference>
<dbReference type="SUPFAM" id="SSF50978">
    <property type="entry name" value="WD40 repeat-like"/>
    <property type="match status" value="1"/>
</dbReference>
<evidence type="ECO:0000256" key="1">
    <source>
        <dbReference type="ARBA" id="ARBA00004123"/>
    </source>
</evidence>
<keyword evidence="4" id="KW-0539">Nucleus</keyword>
<reference evidence="6" key="1">
    <citation type="submission" date="2021-07" db="EMBL/GenBank/DDBJ databases">
        <authorList>
            <person name="Durling M."/>
        </authorList>
    </citation>
    <scope>NUCLEOTIDE SEQUENCE</scope>
</reference>
<dbReference type="OrthoDB" id="1367865at2759"/>
<dbReference type="GO" id="GO:0034967">
    <property type="term" value="C:Set3 complex"/>
    <property type="evidence" value="ECO:0007669"/>
    <property type="project" value="TreeGrafter"/>
</dbReference>
<keyword evidence="7" id="KW-1185">Reference proteome</keyword>
<name>A0A9N9L622_9HELO</name>
<dbReference type="SMART" id="SM00320">
    <property type="entry name" value="WD40"/>
    <property type="match status" value="4"/>
</dbReference>
<dbReference type="GO" id="GO:0003714">
    <property type="term" value="F:transcription corepressor activity"/>
    <property type="evidence" value="ECO:0007669"/>
    <property type="project" value="InterPro"/>
</dbReference>
<proteinExistence type="predicted"/>
<keyword evidence="2" id="KW-0853">WD repeat</keyword>
<accession>A0A9N9L622</accession>
<evidence type="ECO:0000256" key="2">
    <source>
        <dbReference type="ARBA" id="ARBA00022574"/>
    </source>
</evidence>
<dbReference type="AlphaFoldDB" id="A0A9N9L622"/>
<evidence type="ECO:0000313" key="7">
    <source>
        <dbReference type="Proteomes" id="UP000696280"/>
    </source>
</evidence>
<dbReference type="GO" id="GO:0006357">
    <property type="term" value="P:regulation of transcription by RNA polymerase II"/>
    <property type="evidence" value="ECO:0007669"/>
    <property type="project" value="TreeGrafter"/>
</dbReference>
<evidence type="ECO:0008006" key="8">
    <source>
        <dbReference type="Google" id="ProtNLM"/>
    </source>
</evidence>
<comment type="caution">
    <text evidence="6">The sequence shown here is derived from an EMBL/GenBank/DDBJ whole genome shotgun (WGS) entry which is preliminary data.</text>
</comment>
<evidence type="ECO:0000313" key="6">
    <source>
        <dbReference type="EMBL" id="CAG8959769.1"/>
    </source>
</evidence>
<dbReference type="InterPro" id="IPR015943">
    <property type="entry name" value="WD40/YVTN_repeat-like_dom_sf"/>
</dbReference>
<dbReference type="InterPro" id="IPR001680">
    <property type="entry name" value="WD40_rpt"/>
</dbReference>
<dbReference type="InterPro" id="IPR036322">
    <property type="entry name" value="WD40_repeat_dom_sf"/>
</dbReference>
<feature type="compositionally biased region" description="Low complexity" evidence="5">
    <location>
        <begin position="151"/>
        <end position="165"/>
    </location>
</feature>
<sequence>MSKESLDSDRVNYMIWRTLSLPHSTRAKSMASGYQETAVRLQKEWNTPDPQKLPCAPYVPNHALVVLLNRGLVYSAIAGDHAQKQIAIARGSHLQPFAAMGDATDLTALIEGDAQTGFFGPLPNSTTSAPADEEDSENVRKRQMDNEQPQATNGAGPGTNNNGPPAKRPRLSNGYDSGNGNGNGNGFDPTPMEIDDEQNGLSHGHGHGHGHGHDENAYPSPSEQAPLPLVITVGPERGIQPVKVSELSTETLFLELSDDQAQRNAVLLQCEWNPRDPAILAAAGTDALARLWTLSRTAAETTIDAAAGASSQRKPLFQPFQNLLSDNAPPTTTVTGLSWSSDGKIVAVASEPLEEGVARVGFWTAQGHPHCAFDGIYSPIILLRWNPSNTACLVLSPGNHTQGVEITIMDPAEGKSIKHYIPDHSLLDQTLDAAWTKDDEFVIGGGDILQEFRCAEGAISMTKKFETRDRHAISMLKYDWRSNLLATASETGMIDIWNQTGQCHSFNAHQGVITALMWQPLPVPAALEDDAERLLASAGEDCAISIWNGRSSETKPRFSMTMHSGVTSLAFTPCGIFIAGATTDQIFIWKVDDPILPRAAWNRSDQSGWSTPMSQDSNSDENNYSLSWDSTGRKLAYGFSTSLAIINFGR</sequence>
<keyword evidence="3" id="KW-0677">Repeat</keyword>
<dbReference type="Gene3D" id="1.20.960.30">
    <property type="match status" value="1"/>
</dbReference>
<gene>
    <name evidence="6" type="ORF">HYFRA_00001676</name>
</gene>
<dbReference type="Pfam" id="PF00400">
    <property type="entry name" value="WD40"/>
    <property type="match status" value="1"/>
</dbReference>
<evidence type="ECO:0000256" key="3">
    <source>
        <dbReference type="ARBA" id="ARBA00022737"/>
    </source>
</evidence>
<dbReference type="EMBL" id="CAJVRL010000092">
    <property type="protein sequence ID" value="CAG8959769.1"/>
    <property type="molecule type" value="Genomic_DNA"/>
</dbReference>
<dbReference type="PANTHER" id="PTHR22846:SF2">
    <property type="entry name" value="F-BOX-LIKE_WD REPEAT-CONTAINING PROTEIN EBI"/>
    <property type="match status" value="1"/>
</dbReference>
<evidence type="ECO:0000256" key="5">
    <source>
        <dbReference type="SAM" id="MobiDB-lite"/>
    </source>
</evidence>
<protein>
    <recommendedName>
        <fullName evidence="8">WD40 repeat-like protein</fullName>
    </recommendedName>
</protein>
<comment type="subcellular location">
    <subcellularLocation>
        <location evidence="1">Nucleus</location>
    </subcellularLocation>
</comment>